<dbReference type="PANTHER" id="PTHR43133:SF8">
    <property type="entry name" value="RNA POLYMERASE SIGMA FACTOR HI_1459-RELATED"/>
    <property type="match status" value="1"/>
</dbReference>
<name>A0A1H6I2W4_RUMFL</name>
<evidence type="ECO:0000259" key="6">
    <source>
        <dbReference type="Pfam" id="PF08281"/>
    </source>
</evidence>
<reference evidence="7 8" key="1">
    <citation type="submission" date="2016-10" db="EMBL/GenBank/DDBJ databases">
        <authorList>
            <person name="de Groot N.N."/>
        </authorList>
    </citation>
    <scope>NUCLEOTIDE SEQUENCE [LARGE SCALE GENOMIC DNA]</scope>
    <source>
        <strain evidence="7 8">YAD2003</strain>
    </source>
</reference>
<feature type="domain" description="RNA polymerase sigma factor 70 region 4 type 2" evidence="6">
    <location>
        <begin position="126"/>
        <end position="177"/>
    </location>
</feature>
<dbReference type="Proteomes" id="UP000183190">
    <property type="component" value="Unassembled WGS sequence"/>
</dbReference>
<evidence type="ECO:0000256" key="2">
    <source>
        <dbReference type="ARBA" id="ARBA00023015"/>
    </source>
</evidence>
<keyword evidence="5" id="KW-0804">Transcription</keyword>
<dbReference type="Gene3D" id="1.10.1740.10">
    <property type="match status" value="1"/>
</dbReference>
<sequence length="190" mass="21897">MTDEKLRELLKNSPDKAHRLIFDEYYNYVYTIVFNRLRSFASREDIDECVSDVFSDIFLKYDPNREYSGNIKGYVATISKRRSIDMFRKLNVRKADTISIDGDDVIQIPSAERVDEIAERAETAHEVLDAVNSLGEPDSTIIMQKYYYGKSSYEIADMVGMKADAVRKRLSRVLKRLRDVLSDIGEGKVS</sequence>
<keyword evidence="4" id="KW-0238">DNA-binding</keyword>
<protein>
    <submittedName>
        <fullName evidence="7">RNA polymerase sigma-70 factor, ECF subfamily</fullName>
    </submittedName>
</protein>
<keyword evidence="3" id="KW-0731">Sigma factor</keyword>
<evidence type="ECO:0000256" key="4">
    <source>
        <dbReference type="ARBA" id="ARBA00023125"/>
    </source>
</evidence>
<dbReference type="InterPro" id="IPR013325">
    <property type="entry name" value="RNA_pol_sigma_r2"/>
</dbReference>
<dbReference type="NCBIfam" id="TIGR02937">
    <property type="entry name" value="sigma70-ECF"/>
    <property type="match status" value="1"/>
</dbReference>
<dbReference type="GO" id="GO:0006352">
    <property type="term" value="P:DNA-templated transcription initiation"/>
    <property type="evidence" value="ECO:0007669"/>
    <property type="project" value="InterPro"/>
</dbReference>
<dbReference type="Gene3D" id="1.10.10.10">
    <property type="entry name" value="Winged helix-like DNA-binding domain superfamily/Winged helix DNA-binding domain"/>
    <property type="match status" value="1"/>
</dbReference>
<dbReference type="InterPro" id="IPR013324">
    <property type="entry name" value="RNA_pol_sigma_r3/r4-like"/>
</dbReference>
<evidence type="ECO:0000256" key="5">
    <source>
        <dbReference type="ARBA" id="ARBA00023163"/>
    </source>
</evidence>
<dbReference type="GO" id="GO:0003677">
    <property type="term" value="F:DNA binding"/>
    <property type="evidence" value="ECO:0007669"/>
    <property type="project" value="UniProtKB-KW"/>
</dbReference>
<accession>A0A1H6I2W4</accession>
<dbReference type="SUPFAM" id="SSF88946">
    <property type="entry name" value="Sigma2 domain of RNA polymerase sigma factors"/>
    <property type="match status" value="1"/>
</dbReference>
<dbReference type="InterPro" id="IPR013249">
    <property type="entry name" value="RNA_pol_sigma70_r4_t2"/>
</dbReference>
<dbReference type="AlphaFoldDB" id="A0A1H6I2W4"/>
<dbReference type="GO" id="GO:0016987">
    <property type="term" value="F:sigma factor activity"/>
    <property type="evidence" value="ECO:0007669"/>
    <property type="project" value="UniProtKB-KW"/>
</dbReference>
<dbReference type="InterPro" id="IPR014284">
    <property type="entry name" value="RNA_pol_sigma-70_dom"/>
</dbReference>
<evidence type="ECO:0000256" key="1">
    <source>
        <dbReference type="ARBA" id="ARBA00010641"/>
    </source>
</evidence>
<evidence type="ECO:0000256" key="3">
    <source>
        <dbReference type="ARBA" id="ARBA00023082"/>
    </source>
</evidence>
<gene>
    <name evidence="7" type="ORF">SAMN02910265_00602</name>
</gene>
<dbReference type="EMBL" id="FNWV01000001">
    <property type="protein sequence ID" value="SEH42421.1"/>
    <property type="molecule type" value="Genomic_DNA"/>
</dbReference>
<proteinExistence type="inferred from homology"/>
<dbReference type="InterPro" id="IPR039425">
    <property type="entry name" value="RNA_pol_sigma-70-like"/>
</dbReference>
<dbReference type="Pfam" id="PF08281">
    <property type="entry name" value="Sigma70_r4_2"/>
    <property type="match status" value="1"/>
</dbReference>
<keyword evidence="2" id="KW-0805">Transcription regulation</keyword>
<evidence type="ECO:0000313" key="8">
    <source>
        <dbReference type="Proteomes" id="UP000183190"/>
    </source>
</evidence>
<comment type="similarity">
    <text evidence="1">Belongs to the sigma-70 factor family. ECF subfamily.</text>
</comment>
<dbReference type="SUPFAM" id="SSF88659">
    <property type="entry name" value="Sigma3 and sigma4 domains of RNA polymerase sigma factors"/>
    <property type="match status" value="1"/>
</dbReference>
<dbReference type="RefSeq" id="WP_074714400.1">
    <property type="nucleotide sequence ID" value="NZ_FNWV01000001.1"/>
</dbReference>
<dbReference type="OrthoDB" id="1820736at2"/>
<organism evidence="7 8">
    <name type="scientific">Ruminococcus flavefaciens</name>
    <dbReference type="NCBI Taxonomy" id="1265"/>
    <lineage>
        <taxon>Bacteria</taxon>
        <taxon>Bacillati</taxon>
        <taxon>Bacillota</taxon>
        <taxon>Clostridia</taxon>
        <taxon>Eubacteriales</taxon>
        <taxon>Oscillospiraceae</taxon>
        <taxon>Ruminococcus</taxon>
    </lineage>
</organism>
<evidence type="ECO:0000313" key="7">
    <source>
        <dbReference type="EMBL" id="SEH42421.1"/>
    </source>
</evidence>
<dbReference type="PANTHER" id="PTHR43133">
    <property type="entry name" value="RNA POLYMERASE ECF-TYPE SIGMA FACTO"/>
    <property type="match status" value="1"/>
</dbReference>
<dbReference type="InterPro" id="IPR036388">
    <property type="entry name" value="WH-like_DNA-bd_sf"/>
</dbReference>